<accession>A0A8S9IER7</accession>
<sequence length="154" mass="18286">MNSKSFVGLSPCRRFRRNLDQRRCLICFVVLDSVSLFFDGVEILCWSLSSSSIPSLLFKEPFQTSLLFKEPRQKERYVSFYVSDSMFVLIESVYLAYGFRRHSMERGRTLFRLMFLVKLALIQVRLSLPQKRIHHHESIRMSFQTPRGVDIDWH</sequence>
<keyword evidence="1" id="KW-0812">Transmembrane</keyword>
<feature type="transmembrane region" description="Helical" evidence="1">
    <location>
        <begin position="24"/>
        <end position="49"/>
    </location>
</feature>
<keyword evidence="1" id="KW-1133">Transmembrane helix</keyword>
<dbReference type="Proteomes" id="UP000712281">
    <property type="component" value="Unassembled WGS sequence"/>
</dbReference>
<protein>
    <recommendedName>
        <fullName evidence="4">Transmembrane protein</fullName>
    </recommendedName>
</protein>
<evidence type="ECO:0000313" key="2">
    <source>
        <dbReference type="EMBL" id="KAF2567786.1"/>
    </source>
</evidence>
<organism evidence="2 3">
    <name type="scientific">Brassica cretica</name>
    <name type="common">Mustard</name>
    <dbReference type="NCBI Taxonomy" id="69181"/>
    <lineage>
        <taxon>Eukaryota</taxon>
        <taxon>Viridiplantae</taxon>
        <taxon>Streptophyta</taxon>
        <taxon>Embryophyta</taxon>
        <taxon>Tracheophyta</taxon>
        <taxon>Spermatophyta</taxon>
        <taxon>Magnoliopsida</taxon>
        <taxon>eudicotyledons</taxon>
        <taxon>Gunneridae</taxon>
        <taxon>Pentapetalae</taxon>
        <taxon>rosids</taxon>
        <taxon>malvids</taxon>
        <taxon>Brassicales</taxon>
        <taxon>Brassicaceae</taxon>
        <taxon>Brassiceae</taxon>
        <taxon>Brassica</taxon>
    </lineage>
</organism>
<evidence type="ECO:0000256" key="1">
    <source>
        <dbReference type="SAM" id="Phobius"/>
    </source>
</evidence>
<evidence type="ECO:0008006" key="4">
    <source>
        <dbReference type="Google" id="ProtNLM"/>
    </source>
</evidence>
<proteinExistence type="predicted"/>
<gene>
    <name evidence="2" type="ORF">F2Q68_00027768</name>
</gene>
<evidence type="ECO:0000313" key="3">
    <source>
        <dbReference type="Proteomes" id="UP000712281"/>
    </source>
</evidence>
<reference evidence="2" key="1">
    <citation type="submission" date="2019-12" db="EMBL/GenBank/DDBJ databases">
        <title>Genome sequencing and annotation of Brassica cretica.</title>
        <authorList>
            <person name="Studholme D.J."/>
            <person name="Sarris P.F."/>
        </authorList>
    </citation>
    <scope>NUCLEOTIDE SEQUENCE</scope>
    <source>
        <strain evidence="2">PFS-001/15</strain>
        <tissue evidence="2">Leaf</tissue>
    </source>
</reference>
<name>A0A8S9IER7_BRACR</name>
<keyword evidence="1" id="KW-0472">Membrane</keyword>
<dbReference type="EMBL" id="QGKW02001911">
    <property type="protein sequence ID" value="KAF2567786.1"/>
    <property type="molecule type" value="Genomic_DNA"/>
</dbReference>
<feature type="transmembrane region" description="Helical" evidence="1">
    <location>
        <begin position="78"/>
        <end position="97"/>
    </location>
</feature>
<comment type="caution">
    <text evidence="2">The sequence shown here is derived from an EMBL/GenBank/DDBJ whole genome shotgun (WGS) entry which is preliminary data.</text>
</comment>
<dbReference type="AlphaFoldDB" id="A0A8S9IER7"/>